<comment type="pathway">
    <text evidence="6">Cofactor biosynthesis; coenzyme A biosynthesis.</text>
</comment>
<dbReference type="EMBL" id="CP001787">
    <property type="protein sequence ID" value="ACX72949.1"/>
    <property type="molecule type" value="Genomic_DNA"/>
</dbReference>
<dbReference type="AlphaFoldDB" id="C9RH97"/>
<evidence type="ECO:0000256" key="1">
    <source>
        <dbReference type="ARBA" id="ARBA00001933"/>
    </source>
</evidence>
<reference evidence="8" key="1">
    <citation type="submission" date="2009-10" db="EMBL/GenBank/DDBJ databases">
        <title>Complete sequence of chromosome of Methanocaldococcus vulcanius M7.</title>
        <authorList>
            <consortium name="US DOE Joint Genome Institute"/>
            <person name="Lucas S."/>
            <person name="Copeland A."/>
            <person name="Lapidus A."/>
            <person name="Glavina del Rio T."/>
            <person name="Dalin E."/>
            <person name="Tice H."/>
            <person name="Bruce D."/>
            <person name="Goodwin L."/>
            <person name="Pitluck S."/>
            <person name="Lcollab F.I."/>
            <person name="Brettin T."/>
            <person name="Detter J.C."/>
            <person name="Han C."/>
            <person name="Tapia R."/>
            <person name="Kuske C.R."/>
            <person name="Schmutz J."/>
            <person name="Larimer F."/>
            <person name="Land M."/>
            <person name="Hauser L."/>
            <person name="Kyrpides N."/>
            <person name="Ovchinikova G."/>
            <person name="Sieprawska-Lupa M."/>
            <person name="Whitman W.B."/>
            <person name="Woyke T."/>
        </authorList>
    </citation>
    <scope>NUCLEOTIDE SEQUENCE [LARGE SCALE GENOMIC DNA]</scope>
    <source>
        <strain evidence="8">M7</strain>
    </source>
</reference>
<evidence type="ECO:0000313" key="9">
    <source>
        <dbReference type="Proteomes" id="UP000002063"/>
    </source>
</evidence>
<dbReference type="GO" id="GO:0004837">
    <property type="term" value="F:tyrosine decarboxylase activity"/>
    <property type="evidence" value="ECO:0007669"/>
    <property type="project" value="UniProtKB-UniRule"/>
</dbReference>
<keyword evidence="2 6" id="KW-0210">Decarboxylase</keyword>
<feature type="modified residue" description="N6-(pyridoxal phosphate)lysine" evidence="6 7">
    <location>
        <position position="242"/>
    </location>
</feature>
<comment type="function">
    <text evidence="6">Catalyzes the decarboxylation of L-tyrosine to produce tyramine for methanofuran biosynthesis. Can also catalyze the decarboxylation of L-aspartate to produce beta-alanine for coenzyme A (CoA) biosynthesis.</text>
</comment>
<dbReference type="RefSeq" id="WP_015733169.1">
    <property type="nucleotide sequence ID" value="NC_013407.1"/>
</dbReference>
<dbReference type="EC" id="4.1.1.11" evidence="6"/>
<evidence type="ECO:0000256" key="3">
    <source>
        <dbReference type="ARBA" id="ARBA00022898"/>
    </source>
</evidence>
<dbReference type="PANTHER" id="PTHR42735">
    <property type="match status" value="1"/>
</dbReference>
<dbReference type="GO" id="GO:0004068">
    <property type="term" value="F:aspartate 1-decarboxylase activity"/>
    <property type="evidence" value="ECO:0007669"/>
    <property type="project" value="UniProtKB-UniRule"/>
</dbReference>
<comment type="pathway">
    <text evidence="6">Cofactor biosynthesis; methanofuran biosynthesis.</text>
</comment>
<gene>
    <name evidence="6" type="primary">mfnA</name>
    <name evidence="8" type="ordered locus">Metvu_1091</name>
</gene>
<dbReference type="NCBIfam" id="TIGR03812">
    <property type="entry name" value="tyr_de_CO2_Arch"/>
    <property type="match status" value="1"/>
</dbReference>
<keyword evidence="4 6" id="KW-0456">Lyase</keyword>
<evidence type="ECO:0000256" key="4">
    <source>
        <dbReference type="ARBA" id="ARBA00023239"/>
    </source>
</evidence>
<dbReference type="EC" id="4.1.1.25" evidence="6"/>
<dbReference type="GO" id="GO:0030170">
    <property type="term" value="F:pyridoxal phosphate binding"/>
    <property type="evidence" value="ECO:0007669"/>
    <property type="project" value="UniProtKB-UniRule"/>
</dbReference>
<dbReference type="PROSITE" id="PS00392">
    <property type="entry name" value="DDC_GAD_HDC_YDC"/>
    <property type="match status" value="1"/>
</dbReference>
<dbReference type="InterPro" id="IPR015424">
    <property type="entry name" value="PyrdxlP-dep_Trfase"/>
</dbReference>
<dbReference type="GeneID" id="8513430"/>
<dbReference type="HOGENOM" id="CLU_028929_2_1_2"/>
<dbReference type="PANTHER" id="PTHR42735:SF6">
    <property type="entry name" value="SPHINGOSINE-1-PHOSPHATE LYASE 1"/>
    <property type="match status" value="1"/>
</dbReference>
<evidence type="ECO:0000256" key="7">
    <source>
        <dbReference type="PIRSR" id="PIRSR602129-50"/>
    </source>
</evidence>
<dbReference type="GO" id="GO:0015937">
    <property type="term" value="P:coenzyme A biosynthetic process"/>
    <property type="evidence" value="ECO:0007669"/>
    <property type="project" value="UniProtKB-UniRule"/>
</dbReference>
<dbReference type="Gene3D" id="3.90.1150.10">
    <property type="entry name" value="Aspartate Aminotransferase, domain 1"/>
    <property type="match status" value="1"/>
</dbReference>
<name>C9RH97_METVM</name>
<evidence type="ECO:0000256" key="2">
    <source>
        <dbReference type="ARBA" id="ARBA00022793"/>
    </source>
</evidence>
<comment type="catalytic activity">
    <reaction evidence="6">
        <text>L-tyrosine + H(+) = tyramine + CO2</text>
        <dbReference type="Rhea" id="RHEA:14345"/>
        <dbReference type="ChEBI" id="CHEBI:15378"/>
        <dbReference type="ChEBI" id="CHEBI:16526"/>
        <dbReference type="ChEBI" id="CHEBI:58315"/>
        <dbReference type="ChEBI" id="CHEBI:327995"/>
        <dbReference type="EC" id="4.1.1.25"/>
    </reaction>
</comment>
<dbReference type="OrthoDB" id="56891at2157"/>
<evidence type="ECO:0000313" key="8">
    <source>
        <dbReference type="EMBL" id="ACX72949.1"/>
    </source>
</evidence>
<dbReference type="STRING" id="579137.Metvu_1091"/>
<sequence>MEEKGVDEKDILEELEKYRKMDLKYEDGKIFGSMCSNVLPITKKIVDMFLETNLGDPGLFKGTKILEEKAVSLLGSLMNGKNVYGHIVSGGTEANLMALRCIKNIWKEKKRKNLTKNENPKIVIPITAHFSFEKGRDMMDFDYIYAPIKDDYTIDIKFVKDTVEDEEIDGIVGIAGTTELGTIDNIEKLSNISKEHNIYLHVDAAFGGLVIPFLEEKYKRKNISYKFDFSLGVDSITIDPHKMGHCPIPCGGILFKNETYRSYLDVNAPYLTETKQATILGTRVGFGGACTYAVLKLLGREGQRKIVSKCMDNTLYLSKKLKENGFETVINPILNIVAIRDENYKETCKNLKDRGIYVSICNCVEALRVVIMPHIKKEHIDNFIEQLCEVKKN</sequence>
<dbReference type="InterPro" id="IPR015421">
    <property type="entry name" value="PyrdxlP-dep_Trfase_major"/>
</dbReference>
<dbReference type="GO" id="GO:0019752">
    <property type="term" value="P:carboxylic acid metabolic process"/>
    <property type="evidence" value="ECO:0007669"/>
    <property type="project" value="InterPro"/>
</dbReference>
<comment type="catalytic activity">
    <reaction evidence="6">
        <text>L-aspartate + H(+) = beta-alanine + CO2</text>
        <dbReference type="Rhea" id="RHEA:19497"/>
        <dbReference type="ChEBI" id="CHEBI:15378"/>
        <dbReference type="ChEBI" id="CHEBI:16526"/>
        <dbReference type="ChEBI" id="CHEBI:29991"/>
        <dbReference type="ChEBI" id="CHEBI:57966"/>
        <dbReference type="EC" id="4.1.1.11"/>
    </reaction>
</comment>
<evidence type="ECO:0000256" key="6">
    <source>
        <dbReference type="HAMAP-Rule" id="MF_01610"/>
    </source>
</evidence>
<dbReference type="UniPathway" id="UPA00080"/>
<dbReference type="HAMAP" id="MF_01610">
    <property type="entry name" value="MfnA_decarbox"/>
    <property type="match status" value="1"/>
</dbReference>
<evidence type="ECO:0000256" key="5">
    <source>
        <dbReference type="ARBA" id="ARBA00038302"/>
    </source>
</evidence>
<dbReference type="Pfam" id="PF00282">
    <property type="entry name" value="Pyridoxal_deC"/>
    <property type="match status" value="1"/>
</dbReference>
<proteinExistence type="inferred from homology"/>
<accession>C9RH97</accession>
<comment type="similarity">
    <text evidence="6">Belongs to the group II decarboxylase family. MfnA subfamily.</text>
</comment>
<organism evidence="8 9">
    <name type="scientific">Methanocaldococcus vulcanius (strain ATCC 700851 / DSM 12094 / M7)</name>
    <name type="common">Methanococcus vulcanius</name>
    <dbReference type="NCBI Taxonomy" id="579137"/>
    <lineage>
        <taxon>Archaea</taxon>
        <taxon>Methanobacteriati</taxon>
        <taxon>Methanobacteriota</taxon>
        <taxon>Methanomada group</taxon>
        <taxon>Methanococci</taxon>
        <taxon>Methanococcales</taxon>
        <taxon>Methanocaldococcaceae</taxon>
        <taxon>Methanocaldococcus</taxon>
    </lineage>
</organism>
<dbReference type="KEGG" id="mvu:Metvu_1091"/>
<dbReference type="InterPro" id="IPR050477">
    <property type="entry name" value="GrpII_AminoAcid_Decarb"/>
</dbReference>
<dbReference type="InterPro" id="IPR015422">
    <property type="entry name" value="PyrdxlP-dep_Trfase_small"/>
</dbReference>
<dbReference type="Proteomes" id="UP000002063">
    <property type="component" value="Chromosome"/>
</dbReference>
<keyword evidence="9" id="KW-1185">Reference proteome</keyword>
<dbReference type="InterPro" id="IPR020931">
    <property type="entry name" value="MfnA"/>
</dbReference>
<dbReference type="InterPro" id="IPR021115">
    <property type="entry name" value="Pyridoxal-P_BS"/>
</dbReference>
<dbReference type="Gene3D" id="3.40.640.10">
    <property type="entry name" value="Type I PLP-dependent aspartate aminotransferase-like (Major domain)"/>
    <property type="match status" value="1"/>
</dbReference>
<dbReference type="UniPathway" id="UPA00241"/>
<comment type="cofactor">
    <cofactor evidence="1 6 7">
        <name>pyridoxal 5'-phosphate</name>
        <dbReference type="ChEBI" id="CHEBI:597326"/>
    </cofactor>
</comment>
<dbReference type="InterPro" id="IPR002129">
    <property type="entry name" value="PyrdxlP-dep_de-COase"/>
</dbReference>
<comment type="similarity">
    <text evidence="5">Belongs to the group II decarboxylase family. Sphingosine-1-phosphate lyase subfamily.</text>
</comment>
<keyword evidence="3 6" id="KW-0663">Pyridoxal phosphate</keyword>
<dbReference type="eggNOG" id="arCOG00027">
    <property type="taxonomic scope" value="Archaea"/>
</dbReference>
<dbReference type="SUPFAM" id="SSF53383">
    <property type="entry name" value="PLP-dependent transferases"/>
    <property type="match status" value="1"/>
</dbReference>
<protein>
    <recommendedName>
        <fullName evidence="6">Probable L-tyrosine/L-aspartate decarboxylase</fullName>
        <shortName evidence="6">TDC/ADC</shortName>
        <ecNumber evidence="6">4.1.1.11</ecNumber>
        <ecNumber evidence="6">4.1.1.25</ecNumber>
    </recommendedName>
</protein>
<dbReference type="GO" id="GO:2001120">
    <property type="term" value="P:methanofuran biosynthetic process"/>
    <property type="evidence" value="ECO:0007669"/>
    <property type="project" value="UniProtKB-UniRule"/>
</dbReference>